<dbReference type="InterPro" id="IPR012902">
    <property type="entry name" value="N_methyl_site"/>
</dbReference>
<keyword evidence="2" id="KW-0488">Methylation</keyword>
<reference evidence="7 8" key="1">
    <citation type="journal article" date="2016" name="Nat. Commun.">
        <title>Thousands of microbial genomes shed light on interconnected biogeochemical processes in an aquifer system.</title>
        <authorList>
            <person name="Anantharaman K."/>
            <person name="Brown C.T."/>
            <person name="Hug L.A."/>
            <person name="Sharon I."/>
            <person name="Castelle C.J."/>
            <person name="Probst A.J."/>
            <person name="Thomas B.C."/>
            <person name="Singh A."/>
            <person name="Wilkins M.J."/>
            <person name="Karaoz U."/>
            <person name="Brodie E.L."/>
            <person name="Williams K.H."/>
            <person name="Hubbard S.S."/>
            <person name="Banfield J.F."/>
        </authorList>
    </citation>
    <scope>NUCLEOTIDE SEQUENCE [LARGE SCALE GENOMIC DNA]</scope>
</reference>
<sequence length="142" mass="14539">MNKQKGFTIIELIVVIAIIAVLAAIVMVNVTQYIGKSKDAAIKANLDTIRTNAAVYMSDQEKGNGDFGGFLATAEYTIPAAAVATQTGTITKNCNDTAGTCVDNTATKFCVSSTLASSATTIYCIDGDGKVGTAVCAAGVCP</sequence>
<dbReference type="PANTHER" id="PTHR30093:SF44">
    <property type="entry name" value="TYPE II SECRETION SYSTEM CORE PROTEIN G"/>
    <property type="match status" value="1"/>
</dbReference>
<dbReference type="GO" id="GO:0016020">
    <property type="term" value="C:membrane"/>
    <property type="evidence" value="ECO:0007669"/>
    <property type="project" value="UniProtKB-SubCell"/>
</dbReference>
<feature type="transmembrane region" description="Helical" evidence="6">
    <location>
        <begin position="6"/>
        <end position="28"/>
    </location>
</feature>
<dbReference type="PANTHER" id="PTHR30093">
    <property type="entry name" value="GENERAL SECRETION PATHWAY PROTEIN G"/>
    <property type="match status" value="1"/>
</dbReference>
<dbReference type="Pfam" id="PF07963">
    <property type="entry name" value="N_methyl"/>
    <property type="match status" value="1"/>
</dbReference>
<evidence type="ECO:0000256" key="6">
    <source>
        <dbReference type="SAM" id="Phobius"/>
    </source>
</evidence>
<keyword evidence="3 6" id="KW-0812">Transmembrane</keyword>
<evidence type="ECO:0000256" key="1">
    <source>
        <dbReference type="ARBA" id="ARBA00004167"/>
    </source>
</evidence>
<dbReference type="EMBL" id="MHPP01000031">
    <property type="protein sequence ID" value="OGZ83612.1"/>
    <property type="molecule type" value="Genomic_DNA"/>
</dbReference>
<dbReference type="InterPro" id="IPR045584">
    <property type="entry name" value="Pilin-like"/>
</dbReference>
<keyword evidence="5 6" id="KW-0472">Membrane</keyword>
<evidence type="ECO:0000256" key="4">
    <source>
        <dbReference type="ARBA" id="ARBA00022989"/>
    </source>
</evidence>
<dbReference type="Gene3D" id="3.30.700.10">
    <property type="entry name" value="Glycoprotein, Type 4 Pilin"/>
    <property type="match status" value="1"/>
</dbReference>
<organism evidence="7 8">
    <name type="scientific">Candidatus Staskawiczbacteria bacterium RIFOXYC1_FULL_38_18</name>
    <dbReference type="NCBI Taxonomy" id="1802229"/>
    <lineage>
        <taxon>Bacteria</taxon>
        <taxon>Candidatus Staskawicziibacteriota</taxon>
    </lineage>
</organism>
<dbReference type="Proteomes" id="UP000177751">
    <property type="component" value="Unassembled WGS sequence"/>
</dbReference>
<dbReference type="SUPFAM" id="SSF54523">
    <property type="entry name" value="Pili subunits"/>
    <property type="match status" value="1"/>
</dbReference>
<evidence type="ECO:0000313" key="8">
    <source>
        <dbReference type="Proteomes" id="UP000177751"/>
    </source>
</evidence>
<dbReference type="STRING" id="1802229.A2401_01950"/>
<evidence type="ECO:0000313" key="7">
    <source>
        <dbReference type="EMBL" id="OGZ83612.1"/>
    </source>
</evidence>
<name>A0A1G2J975_9BACT</name>
<evidence type="ECO:0008006" key="9">
    <source>
        <dbReference type="Google" id="ProtNLM"/>
    </source>
</evidence>
<proteinExistence type="predicted"/>
<keyword evidence="4 6" id="KW-1133">Transmembrane helix</keyword>
<gene>
    <name evidence="7" type="ORF">A2401_01950</name>
</gene>
<comment type="caution">
    <text evidence="7">The sequence shown here is derived from an EMBL/GenBank/DDBJ whole genome shotgun (WGS) entry which is preliminary data.</text>
</comment>
<dbReference type="AlphaFoldDB" id="A0A1G2J975"/>
<evidence type="ECO:0000256" key="5">
    <source>
        <dbReference type="ARBA" id="ARBA00023136"/>
    </source>
</evidence>
<evidence type="ECO:0000256" key="3">
    <source>
        <dbReference type="ARBA" id="ARBA00022692"/>
    </source>
</evidence>
<evidence type="ECO:0000256" key="2">
    <source>
        <dbReference type="ARBA" id="ARBA00022481"/>
    </source>
</evidence>
<protein>
    <recommendedName>
        <fullName evidence="9">Type II secretion system protein GspG C-terminal domain-containing protein</fullName>
    </recommendedName>
</protein>
<comment type="subcellular location">
    <subcellularLocation>
        <location evidence="1">Membrane</location>
        <topology evidence="1">Single-pass membrane protein</topology>
    </subcellularLocation>
</comment>
<accession>A0A1G2J975</accession>
<dbReference type="NCBIfam" id="TIGR02532">
    <property type="entry name" value="IV_pilin_GFxxxE"/>
    <property type="match status" value="1"/>
</dbReference>